<dbReference type="InterPro" id="IPR029063">
    <property type="entry name" value="SAM-dependent_MTases_sf"/>
</dbReference>
<keyword evidence="2" id="KW-0808">Transferase</keyword>
<dbReference type="Proteomes" id="UP000256708">
    <property type="component" value="Unassembled WGS sequence"/>
</dbReference>
<evidence type="ECO:0000313" key="2">
    <source>
        <dbReference type="EMBL" id="RDV14994.1"/>
    </source>
</evidence>
<accession>A0A3D8LCI8</accession>
<name>A0A3D8LCI8_9BACT</name>
<dbReference type="AlphaFoldDB" id="A0A3D8LCI8"/>
<dbReference type="SUPFAM" id="SSF53335">
    <property type="entry name" value="S-adenosyl-L-methionine-dependent methyltransferases"/>
    <property type="match status" value="1"/>
</dbReference>
<organism evidence="2 3">
    <name type="scientific">Pontibacter diazotrophicus</name>
    <dbReference type="NCBI Taxonomy" id="1400979"/>
    <lineage>
        <taxon>Bacteria</taxon>
        <taxon>Pseudomonadati</taxon>
        <taxon>Bacteroidota</taxon>
        <taxon>Cytophagia</taxon>
        <taxon>Cytophagales</taxon>
        <taxon>Hymenobacteraceae</taxon>
        <taxon>Pontibacter</taxon>
    </lineage>
</organism>
<evidence type="ECO:0000313" key="3">
    <source>
        <dbReference type="Proteomes" id="UP000256708"/>
    </source>
</evidence>
<comment type="caution">
    <text evidence="2">The sequence shown here is derived from an EMBL/GenBank/DDBJ whole genome shotgun (WGS) entry which is preliminary data.</text>
</comment>
<keyword evidence="1" id="KW-0472">Membrane</keyword>
<gene>
    <name evidence="2" type="ORF">DXT99_11970</name>
</gene>
<keyword evidence="1" id="KW-1133">Transmembrane helix</keyword>
<protein>
    <submittedName>
        <fullName evidence="2">Class I SAM-dependent methyltransferase</fullName>
    </submittedName>
</protein>
<dbReference type="GO" id="GO:0032259">
    <property type="term" value="P:methylation"/>
    <property type="evidence" value="ECO:0007669"/>
    <property type="project" value="UniProtKB-KW"/>
</dbReference>
<reference evidence="3" key="1">
    <citation type="submission" date="2018-08" db="EMBL/GenBank/DDBJ databases">
        <authorList>
            <person name="Liu Z.-W."/>
            <person name="Du Z.-J."/>
        </authorList>
    </citation>
    <scope>NUCLEOTIDE SEQUENCE [LARGE SCALE GENOMIC DNA]</scope>
    <source>
        <strain evidence="3">H4X</strain>
    </source>
</reference>
<keyword evidence="2" id="KW-0489">Methyltransferase</keyword>
<feature type="transmembrane region" description="Helical" evidence="1">
    <location>
        <begin position="200"/>
        <end position="218"/>
    </location>
</feature>
<dbReference type="GO" id="GO:0008168">
    <property type="term" value="F:methyltransferase activity"/>
    <property type="evidence" value="ECO:0007669"/>
    <property type="project" value="UniProtKB-KW"/>
</dbReference>
<keyword evidence="3" id="KW-1185">Reference proteome</keyword>
<evidence type="ECO:0000256" key="1">
    <source>
        <dbReference type="SAM" id="Phobius"/>
    </source>
</evidence>
<keyword evidence="1" id="KW-0812">Transmembrane</keyword>
<proteinExistence type="predicted"/>
<dbReference type="Gene3D" id="3.40.50.150">
    <property type="entry name" value="Vaccinia Virus protein VP39"/>
    <property type="match status" value="1"/>
</dbReference>
<dbReference type="RefSeq" id="WP_115565786.1">
    <property type="nucleotide sequence ID" value="NZ_QRGR01000011.1"/>
</dbReference>
<dbReference type="EMBL" id="QRGR01000011">
    <property type="protein sequence ID" value="RDV14994.1"/>
    <property type="molecule type" value="Genomic_DNA"/>
</dbReference>
<dbReference type="Pfam" id="PF13489">
    <property type="entry name" value="Methyltransf_23"/>
    <property type="match status" value="1"/>
</dbReference>
<dbReference type="CDD" id="cd02440">
    <property type="entry name" value="AdoMet_MTases"/>
    <property type="match status" value="1"/>
</dbReference>
<sequence length="282" mass="32753">MRFEDNPMSIKYYVKKYLHKNAAFYKGKTVIDFPAGNGITSRILREIGANPIPMDLFPEYFKIEGIECSRANIRDGLPVENKTADALICQEGIEHFSDQFSALKEFNRVLKMNGVLLITTPNYSNLRSKLSYLLSESERFISTMPPNELDSIWVSKQEITDDIYFGHIFLIGVQKLRVLAKLSGFRIKKFHFTRVKTTSLLLFPLFYPFILLSNWITYKKSLRKNKEFDTATKKKVYGEIFRLSIDPKILIGGTLMVEFIKDQDYDQVSQQLRSRHQEFGIT</sequence>
<dbReference type="OrthoDB" id="9804312at2"/>